<organism evidence="2 3">
    <name type="scientific">Gigaspora margarita</name>
    <dbReference type="NCBI Taxonomy" id="4874"/>
    <lineage>
        <taxon>Eukaryota</taxon>
        <taxon>Fungi</taxon>
        <taxon>Fungi incertae sedis</taxon>
        <taxon>Mucoromycota</taxon>
        <taxon>Glomeromycotina</taxon>
        <taxon>Glomeromycetes</taxon>
        <taxon>Diversisporales</taxon>
        <taxon>Gigasporaceae</taxon>
        <taxon>Gigaspora</taxon>
    </lineage>
</organism>
<accession>A0ABN7W539</accession>
<feature type="region of interest" description="Disordered" evidence="1">
    <location>
        <begin position="1"/>
        <end position="37"/>
    </location>
</feature>
<keyword evidence="3" id="KW-1185">Reference proteome</keyword>
<gene>
    <name evidence="2" type="ORF">GMARGA_LOCUS26532</name>
</gene>
<feature type="non-terminal residue" evidence="2">
    <location>
        <position position="1"/>
    </location>
</feature>
<protein>
    <submittedName>
        <fullName evidence="2">37050_t:CDS:1</fullName>
    </submittedName>
</protein>
<dbReference type="EMBL" id="CAJVQB010031059">
    <property type="protein sequence ID" value="CAG8816392.1"/>
    <property type="molecule type" value="Genomic_DNA"/>
</dbReference>
<reference evidence="2 3" key="1">
    <citation type="submission" date="2021-06" db="EMBL/GenBank/DDBJ databases">
        <authorList>
            <person name="Kallberg Y."/>
            <person name="Tangrot J."/>
            <person name="Rosling A."/>
        </authorList>
    </citation>
    <scope>NUCLEOTIDE SEQUENCE [LARGE SCALE GENOMIC DNA]</scope>
    <source>
        <strain evidence="2 3">120-4 pot B 10/14</strain>
    </source>
</reference>
<dbReference type="Proteomes" id="UP000789901">
    <property type="component" value="Unassembled WGS sequence"/>
</dbReference>
<evidence type="ECO:0000313" key="3">
    <source>
        <dbReference type="Proteomes" id="UP000789901"/>
    </source>
</evidence>
<sequence>SREENALEENESITGKNEHGKNGSTNRSLSGKGEDNQDCLMNIDVKNANLKKSPIADRVYTL</sequence>
<evidence type="ECO:0000313" key="2">
    <source>
        <dbReference type="EMBL" id="CAG8816392.1"/>
    </source>
</evidence>
<comment type="caution">
    <text evidence="2">The sequence shown here is derived from an EMBL/GenBank/DDBJ whole genome shotgun (WGS) entry which is preliminary data.</text>
</comment>
<proteinExistence type="predicted"/>
<evidence type="ECO:0000256" key="1">
    <source>
        <dbReference type="SAM" id="MobiDB-lite"/>
    </source>
</evidence>
<name>A0ABN7W539_GIGMA</name>
<feature type="compositionally biased region" description="Acidic residues" evidence="1">
    <location>
        <begin position="1"/>
        <end position="11"/>
    </location>
</feature>